<name>A0ABD6X7K1_PHODM</name>
<sequence>MMFNFLLGRSNFSKKEQVIESIRDFERYSNKEKIEDADALLIFKSDTQQCWLVFTNLHIYFVLNDIEKSFLKPMWARDKKNIIKNGRINLHLKEDKLSKETGKLYFGNMNNSLLYTYSLFPNTSLAGLIFSLANKHFLPTEFRS</sequence>
<protein>
    <recommendedName>
        <fullName evidence="3">YokE-like PH domain-containing protein</fullName>
    </recommendedName>
</protein>
<dbReference type="AlphaFoldDB" id="A0ABD6X7K1"/>
<dbReference type="EMBL" id="PYMM01000001">
    <property type="protein sequence ID" value="PSU18644.1"/>
    <property type="molecule type" value="Genomic_DNA"/>
</dbReference>
<gene>
    <name evidence="1" type="ORF">CTM90_01270</name>
</gene>
<proteinExistence type="predicted"/>
<accession>A0ABD6X7K1</accession>
<evidence type="ECO:0000313" key="2">
    <source>
        <dbReference type="Proteomes" id="UP000241404"/>
    </source>
</evidence>
<organism evidence="1 2">
    <name type="scientific">Photobacterium damselae</name>
    <dbReference type="NCBI Taxonomy" id="38293"/>
    <lineage>
        <taxon>Bacteria</taxon>
        <taxon>Pseudomonadati</taxon>
        <taxon>Pseudomonadota</taxon>
        <taxon>Gammaproteobacteria</taxon>
        <taxon>Vibrionales</taxon>
        <taxon>Vibrionaceae</taxon>
        <taxon>Photobacterium</taxon>
    </lineage>
</organism>
<dbReference type="Proteomes" id="UP000241404">
    <property type="component" value="Unassembled WGS sequence"/>
</dbReference>
<evidence type="ECO:0008006" key="3">
    <source>
        <dbReference type="Google" id="ProtNLM"/>
    </source>
</evidence>
<comment type="caution">
    <text evidence="1">The sequence shown here is derived from an EMBL/GenBank/DDBJ whole genome shotgun (WGS) entry which is preliminary data.</text>
</comment>
<reference evidence="1 2" key="1">
    <citation type="submission" date="2018-03" db="EMBL/GenBank/DDBJ databases">
        <title>Whole genome sequencing of Histamine producing bacteria.</title>
        <authorList>
            <person name="Butler K."/>
        </authorList>
    </citation>
    <scope>NUCLEOTIDE SEQUENCE [LARGE SCALE GENOMIC DNA]</scope>
    <source>
        <strain evidence="1 2">BT-6</strain>
    </source>
</reference>
<evidence type="ECO:0000313" key="1">
    <source>
        <dbReference type="EMBL" id="PSU18644.1"/>
    </source>
</evidence>